<accession>A0A0Q2M9X7</accession>
<keyword evidence="1" id="KW-0732">Signal</keyword>
<feature type="signal peptide" evidence="1">
    <location>
        <begin position="1"/>
        <end position="19"/>
    </location>
</feature>
<keyword evidence="3" id="KW-1185">Reference proteome</keyword>
<dbReference type="Pfam" id="PF12266">
    <property type="entry name" value="DUF3613"/>
    <property type="match status" value="1"/>
</dbReference>
<evidence type="ECO:0000313" key="3">
    <source>
        <dbReference type="Proteomes" id="UP000051221"/>
    </source>
</evidence>
<evidence type="ECO:0000256" key="1">
    <source>
        <dbReference type="SAM" id="SignalP"/>
    </source>
</evidence>
<dbReference type="EMBL" id="LKHS01000017">
    <property type="protein sequence ID" value="KQH84626.1"/>
    <property type="molecule type" value="Genomic_DNA"/>
</dbReference>
<gene>
    <name evidence="2" type="ORF">AMR76_17635</name>
</gene>
<dbReference type="Proteomes" id="UP000051221">
    <property type="component" value="Unassembled WGS sequence"/>
</dbReference>
<dbReference type="InterPro" id="IPR022053">
    <property type="entry name" value="DUF3613"/>
</dbReference>
<dbReference type="InParanoid" id="A0A0Q2M9X7"/>
<name>A0A0Q2M9X7_VIBFU</name>
<evidence type="ECO:0008006" key="4">
    <source>
        <dbReference type="Google" id="ProtNLM"/>
    </source>
</evidence>
<reference evidence="2 3" key="1">
    <citation type="submission" date="2015-08" db="EMBL/GenBank/DDBJ databases">
        <title>Antibacterial properties of a collection of Vibrionaceae strains.</title>
        <authorList>
            <person name="Giubergia S."/>
        </authorList>
    </citation>
    <scope>NUCLEOTIDE SEQUENCE [LARGE SCALE GENOMIC DNA]</scope>
    <source>
        <strain evidence="2 3">S0821</strain>
    </source>
</reference>
<dbReference type="AlphaFoldDB" id="A0A0Q2M9X7"/>
<organism evidence="2 3">
    <name type="scientific">Vibrio furnissii</name>
    <dbReference type="NCBI Taxonomy" id="29494"/>
    <lineage>
        <taxon>Bacteria</taxon>
        <taxon>Pseudomonadati</taxon>
        <taxon>Pseudomonadota</taxon>
        <taxon>Gammaproteobacteria</taxon>
        <taxon>Vibrionales</taxon>
        <taxon>Vibrionaceae</taxon>
        <taxon>Vibrio</taxon>
    </lineage>
</organism>
<protein>
    <recommendedName>
        <fullName evidence="4">DUF3613 domain-containing protein</fullName>
    </recommendedName>
</protein>
<feature type="chain" id="PRO_5006194450" description="DUF3613 domain-containing protein" evidence="1">
    <location>
        <begin position="20"/>
        <end position="89"/>
    </location>
</feature>
<dbReference type="RefSeq" id="WP_055466744.1">
    <property type="nucleotide sequence ID" value="NZ_CAWQRI010000078.1"/>
</dbReference>
<sequence>MNTPAILVVTLLCSTTAYANPKNPEKAEFKLPEVQETQIWLKIQRENMMATRYQDTLSPEAAQAAQQRVLKSYSHPLPDKFIQSNFGEK</sequence>
<comment type="caution">
    <text evidence="2">The sequence shown here is derived from an EMBL/GenBank/DDBJ whole genome shotgun (WGS) entry which is preliminary data.</text>
</comment>
<proteinExistence type="predicted"/>
<evidence type="ECO:0000313" key="2">
    <source>
        <dbReference type="EMBL" id="KQH84626.1"/>
    </source>
</evidence>